<proteinExistence type="inferred from homology"/>
<feature type="transmembrane region" description="Helical" evidence="7">
    <location>
        <begin position="239"/>
        <end position="262"/>
    </location>
</feature>
<evidence type="ECO:0000313" key="10">
    <source>
        <dbReference type="Proteomes" id="UP000067461"/>
    </source>
</evidence>
<dbReference type="Pfam" id="PF00528">
    <property type="entry name" value="BPD_transp_1"/>
    <property type="match status" value="1"/>
</dbReference>
<dbReference type="GO" id="GO:0005886">
    <property type="term" value="C:plasma membrane"/>
    <property type="evidence" value="ECO:0007669"/>
    <property type="project" value="UniProtKB-SubCell"/>
</dbReference>
<evidence type="ECO:0000256" key="4">
    <source>
        <dbReference type="ARBA" id="ARBA00022692"/>
    </source>
</evidence>
<dbReference type="EMBL" id="AP014568">
    <property type="protein sequence ID" value="BAO81251.1"/>
    <property type="molecule type" value="Genomic_DNA"/>
</dbReference>
<dbReference type="HOGENOM" id="CLU_028518_5_3_4"/>
<evidence type="ECO:0000313" key="9">
    <source>
        <dbReference type="EMBL" id="BAO81251.1"/>
    </source>
</evidence>
<protein>
    <submittedName>
        <fullName evidence="9">ABC-type dipeptide/oligopeptide/nickel transport system, permease components</fullName>
    </submittedName>
</protein>
<dbReference type="KEGG" id="cbaa:SRAA_1397"/>
<dbReference type="OrthoDB" id="9783218at2"/>
<accession>A0A060NH97</accession>
<feature type="transmembrane region" description="Helical" evidence="7">
    <location>
        <begin position="108"/>
        <end position="129"/>
    </location>
</feature>
<dbReference type="SUPFAM" id="SSF161098">
    <property type="entry name" value="MetI-like"/>
    <property type="match status" value="1"/>
</dbReference>
<evidence type="ECO:0000256" key="3">
    <source>
        <dbReference type="ARBA" id="ARBA00022475"/>
    </source>
</evidence>
<evidence type="ECO:0000256" key="7">
    <source>
        <dbReference type="RuleBase" id="RU363032"/>
    </source>
</evidence>
<dbReference type="STRING" id="1458425.SRAA_1397"/>
<keyword evidence="6 7" id="KW-0472">Membrane</keyword>
<comment type="similarity">
    <text evidence="7">Belongs to the binding-protein-dependent transport system permease family.</text>
</comment>
<dbReference type="InterPro" id="IPR000515">
    <property type="entry name" value="MetI-like"/>
</dbReference>
<feature type="transmembrane region" description="Helical" evidence="7">
    <location>
        <begin position="72"/>
        <end position="96"/>
    </location>
</feature>
<keyword evidence="4 7" id="KW-0812">Transmembrane</keyword>
<keyword evidence="10" id="KW-1185">Reference proteome</keyword>
<comment type="subcellular location">
    <subcellularLocation>
        <location evidence="1 7">Cell membrane</location>
        <topology evidence="1 7">Multi-pass membrane protein</topology>
    </subcellularLocation>
</comment>
<dbReference type="GO" id="GO:0055085">
    <property type="term" value="P:transmembrane transport"/>
    <property type="evidence" value="ECO:0007669"/>
    <property type="project" value="InterPro"/>
</dbReference>
<dbReference type="InterPro" id="IPR050366">
    <property type="entry name" value="BP-dependent_transpt_permease"/>
</dbReference>
<evidence type="ECO:0000259" key="8">
    <source>
        <dbReference type="PROSITE" id="PS50928"/>
    </source>
</evidence>
<evidence type="ECO:0000256" key="6">
    <source>
        <dbReference type="ARBA" id="ARBA00023136"/>
    </source>
</evidence>
<reference evidence="9 10" key="1">
    <citation type="journal article" date="2014" name="Nat. Commun.">
        <title>Physiological and genomic features of highly alkaliphilic hydrogen-utilizing Betaproteobacteria from a continental serpentinizing site.</title>
        <authorList>
            <person name="Suzuki S."/>
            <person name="Kuenen J.G."/>
            <person name="Schipper K."/>
            <person name="van der Velde S."/>
            <person name="Ishii S."/>
            <person name="Wu A."/>
            <person name="Sorokin D.Y."/>
            <person name="Tenney A."/>
            <person name="Meng X.Y."/>
            <person name="Morrill P.L."/>
            <person name="Kamagata Y."/>
            <person name="Muyzer G."/>
            <person name="Nealson K.H."/>
        </authorList>
    </citation>
    <scope>NUCLEOTIDE SEQUENCE [LARGE SCALE GENOMIC DNA]</scope>
    <source>
        <strain evidence="9 10">A1</strain>
    </source>
</reference>
<keyword evidence="2 7" id="KW-0813">Transport</keyword>
<organism evidence="9 10">
    <name type="scientific">Serpentinimonas raichei</name>
    <dbReference type="NCBI Taxonomy" id="1458425"/>
    <lineage>
        <taxon>Bacteria</taxon>
        <taxon>Pseudomonadati</taxon>
        <taxon>Pseudomonadota</taxon>
        <taxon>Betaproteobacteria</taxon>
        <taxon>Burkholderiales</taxon>
        <taxon>Comamonadaceae</taxon>
        <taxon>Serpentinimonas</taxon>
    </lineage>
</organism>
<dbReference type="InterPro" id="IPR035906">
    <property type="entry name" value="MetI-like_sf"/>
</dbReference>
<gene>
    <name evidence="9" type="ORF">SRAA_1397</name>
</gene>
<keyword evidence="5 7" id="KW-1133">Transmembrane helix</keyword>
<keyword evidence="3" id="KW-1003">Cell membrane</keyword>
<dbReference type="PANTHER" id="PTHR43386:SF1">
    <property type="entry name" value="D,D-DIPEPTIDE TRANSPORT SYSTEM PERMEASE PROTEIN DDPC-RELATED"/>
    <property type="match status" value="1"/>
</dbReference>
<feature type="transmembrane region" description="Helical" evidence="7">
    <location>
        <begin position="135"/>
        <end position="155"/>
    </location>
</feature>
<dbReference type="AlphaFoldDB" id="A0A060NH97"/>
<feature type="transmembrane region" description="Helical" evidence="7">
    <location>
        <begin position="190"/>
        <end position="219"/>
    </location>
</feature>
<evidence type="ECO:0000256" key="1">
    <source>
        <dbReference type="ARBA" id="ARBA00004651"/>
    </source>
</evidence>
<dbReference type="CDD" id="cd06261">
    <property type="entry name" value="TM_PBP2"/>
    <property type="match status" value="1"/>
</dbReference>
<dbReference type="Gene3D" id="1.10.3720.10">
    <property type="entry name" value="MetI-like"/>
    <property type="match status" value="1"/>
</dbReference>
<dbReference type="PANTHER" id="PTHR43386">
    <property type="entry name" value="OLIGOPEPTIDE TRANSPORT SYSTEM PERMEASE PROTEIN APPC"/>
    <property type="match status" value="1"/>
</dbReference>
<feature type="domain" description="ABC transmembrane type-1" evidence="8">
    <location>
        <begin position="72"/>
        <end position="262"/>
    </location>
</feature>
<evidence type="ECO:0000256" key="2">
    <source>
        <dbReference type="ARBA" id="ARBA00022448"/>
    </source>
</evidence>
<dbReference type="Proteomes" id="UP000067461">
    <property type="component" value="Chromosome"/>
</dbReference>
<name>A0A060NH97_9BURK</name>
<sequence>MSSRLSATHVGLFLLAPLLLLLLWPTVWLPHDPLAQDLLRRLEPPSGTYWLGTDVLGRCVLSRVLAGARLSLGAALAASAVLLALALLWGVTAAWCAHSVRWRLVDALLMRSADVLLGFPTLVLALAIIGVFGPSLLTVLMALIVAWTPGLARIVRILALQALQRDYVAAARAAGLSHLRIVWRHVLPQLLAPLAALASLETAGVILALSTLSFLGLGAQPPTPEWGVMLNEARAFFQTAPHLLWAPGLAVLWAALAFNLVGEGLRERLEPRRPLRW</sequence>
<evidence type="ECO:0000256" key="5">
    <source>
        <dbReference type="ARBA" id="ARBA00022989"/>
    </source>
</evidence>
<dbReference type="PROSITE" id="PS50928">
    <property type="entry name" value="ABC_TM1"/>
    <property type="match status" value="1"/>
</dbReference>